<evidence type="ECO:0000256" key="10">
    <source>
        <dbReference type="RuleBase" id="RU003615"/>
    </source>
</evidence>
<keyword evidence="15" id="KW-1185">Reference proteome</keyword>
<proteinExistence type="inferred from homology"/>
<feature type="domain" description="Glycosyl hydrolase family 13 catalytic" evidence="13">
    <location>
        <begin position="18"/>
        <end position="396"/>
    </location>
</feature>
<dbReference type="PRINTS" id="PR00110">
    <property type="entry name" value="ALPHAAMYLASE"/>
</dbReference>
<comment type="caution">
    <text evidence="14">The sequence shown here is derived from an EMBL/GenBank/DDBJ whole genome shotgun (WGS) entry which is preliminary data.</text>
</comment>
<comment type="cofactor">
    <cofactor evidence="2">
        <name>Ca(2+)</name>
        <dbReference type="ChEBI" id="CHEBI:29108"/>
    </cofactor>
</comment>
<dbReference type="InterPro" id="IPR013780">
    <property type="entry name" value="Glyco_hydro_b"/>
</dbReference>
<dbReference type="SUPFAM" id="SSF51011">
    <property type="entry name" value="Glycosyl hydrolase domain"/>
    <property type="match status" value="1"/>
</dbReference>
<evidence type="ECO:0000256" key="1">
    <source>
        <dbReference type="ARBA" id="ARBA00000548"/>
    </source>
</evidence>
<dbReference type="EMBL" id="JALJOT010000017">
    <property type="protein sequence ID" value="KAK9901662.1"/>
    <property type="molecule type" value="Genomic_DNA"/>
</dbReference>
<sequence length="495" mass="55322">MPACFFSNDRPIPDPLNSVQVHLFEWSWDDIAKECEFLGHAGYTGVQVSPPHEDIVVNDYPDKNTRQEPWWTRYQPVSYKLTSRSGGEEQFVQMVRSCRAHGVDVYVDVVINHMAGGQLGDPPKTGRASTPWQYRQSYGDMYRAADFHRRAGAWDEQHGNCQIQDQDFFSCYDCVQQCDLGGLADLDTSKASVQAHITEYLNRLASLGVAGIRIDASKHMNHWDVGSILQDVNSSLYVYHEVLEGCGELVKPTEYTGLGQVIEFRWAQLVWERFSQRSLQFLGAEYMPCGHLPSASALVFVENHDRQSNCHVPDPEVPCVSLTYQDGELYKTAVAFTLAYPYGSPQVLSSYQYSRHGDGAPRNSVHAEDGALNCGDGATWVCQHRWPEIANMVQWRKVAGHASISHWYLSPNNKQVQFSRGNVAMIILNVADGDFFGRLYDTQLAAGVYCNVLKSGCERVEILGDGSTAGEVTVCRDCALALHINATLNSMAPWS</sequence>
<dbReference type="InterPro" id="IPR006046">
    <property type="entry name" value="Alpha_amylase"/>
</dbReference>
<evidence type="ECO:0000313" key="14">
    <source>
        <dbReference type="EMBL" id="KAK9901662.1"/>
    </source>
</evidence>
<dbReference type="Gene3D" id="2.60.40.1180">
    <property type="entry name" value="Golgi alpha-mannosidase II"/>
    <property type="match status" value="1"/>
</dbReference>
<keyword evidence="7" id="KW-0106">Calcium</keyword>
<evidence type="ECO:0000256" key="7">
    <source>
        <dbReference type="ARBA" id="ARBA00022837"/>
    </source>
</evidence>
<organism evidence="14 15">
    <name type="scientific">Coccomyxa subellipsoidea</name>
    <dbReference type="NCBI Taxonomy" id="248742"/>
    <lineage>
        <taxon>Eukaryota</taxon>
        <taxon>Viridiplantae</taxon>
        <taxon>Chlorophyta</taxon>
        <taxon>core chlorophytes</taxon>
        <taxon>Trebouxiophyceae</taxon>
        <taxon>Trebouxiophyceae incertae sedis</taxon>
        <taxon>Coccomyxaceae</taxon>
        <taxon>Coccomyxa</taxon>
    </lineage>
</organism>
<comment type="catalytic activity">
    <reaction evidence="1 11">
        <text>Endohydrolysis of (1-&gt;4)-alpha-D-glucosidic linkages in polysaccharides containing three or more (1-&gt;4)-alpha-linked D-glucose units.</text>
        <dbReference type="EC" id="3.2.1.1"/>
    </reaction>
</comment>
<dbReference type="Gene3D" id="3.20.20.80">
    <property type="entry name" value="Glycosidases"/>
    <property type="match status" value="1"/>
</dbReference>
<evidence type="ECO:0000256" key="3">
    <source>
        <dbReference type="ARBA" id="ARBA00008061"/>
    </source>
</evidence>
<dbReference type="SMART" id="SM00632">
    <property type="entry name" value="Aamy_C"/>
    <property type="match status" value="1"/>
</dbReference>
<accession>A0ABR2YBM7</accession>
<dbReference type="InterPro" id="IPR006047">
    <property type="entry name" value="GH13_cat_dom"/>
</dbReference>
<keyword evidence="9 11" id="KW-0326">Glycosidase</keyword>
<evidence type="ECO:0000259" key="13">
    <source>
        <dbReference type="SMART" id="SM00642"/>
    </source>
</evidence>
<comment type="similarity">
    <text evidence="3 10">Belongs to the glycosyl hydrolase 13 family.</text>
</comment>
<keyword evidence="6 11" id="KW-0378">Hydrolase</keyword>
<gene>
    <name evidence="14" type="ORF">WJX75_007190</name>
</gene>
<dbReference type="PANTHER" id="PTHR43447">
    <property type="entry name" value="ALPHA-AMYLASE"/>
    <property type="match status" value="1"/>
</dbReference>
<keyword evidence="8 11" id="KW-0119">Carbohydrate metabolism</keyword>
<evidence type="ECO:0000313" key="15">
    <source>
        <dbReference type="Proteomes" id="UP001491310"/>
    </source>
</evidence>
<evidence type="ECO:0000259" key="12">
    <source>
        <dbReference type="SMART" id="SM00632"/>
    </source>
</evidence>
<dbReference type="EC" id="3.2.1.1" evidence="4 11"/>
<feature type="domain" description="Alpha-amylase C-terminal" evidence="12">
    <location>
        <begin position="405"/>
        <end position="487"/>
    </location>
</feature>
<evidence type="ECO:0000256" key="5">
    <source>
        <dbReference type="ARBA" id="ARBA00022723"/>
    </source>
</evidence>
<dbReference type="InterPro" id="IPR017853">
    <property type="entry name" value="GH"/>
</dbReference>
<evidence type="ECO:0000256" key="2">
    <source>
        <dbReference type="ARBA" id="ARBA00001913"/>
    </source>
</evidence>
<dbReference type="InterPro" id="IPR031319">
    <property type="entry name" value="A-amylase_C"/>
</dbReference>
<dbReference type="SUPFAM" id="SSF51445">
    <property type="entry name" value="(Trans)glycosidases"/>
    <property type="match status" value="1"/>
</dbReference>
<evidence type="ECO:0000256" key="8">
    <source>
        <dbReference type="ARBA" id="ARBA00023277"/>
    </source>
</evidence>
<evidence type="ECO:0000256" key="11">
    <source>
        <dbReference type="RuleBase" id="RU361134"/>
    </source>
</evidence>
<dbReference type="CDD" id="cd11317">
    <property type="entry name" value="AmyAc_bac_euk_AmyA"/>
    <property type="match status" value="1"/>
</dbReference>
<dbReference type="Pfam" id="PF00128">
    <property type="entry name" value="Alpha-amylase"/>
    <property type="match status" value="1"/>
</dbReference>
<protein>
    <recommendedName>
        <fullName evidence="4 11">Alpha-amylase</fullName>
        <ecNumber evidence="4 11">3.2.1.1</ecNumber>
    </recommendedName>
</protein>
<evidence type="ECO:0000256" key="6">
    <source>
        <dbReference type="ARBA" id="ARBA00022801"/>
    </source>
</evidence>
<keyword evidence="5" id="KW-0479">Metal-binding</keyword>
<dbReference type="SMART" id="SM00642">
    <property type="entry name" value="Aamy"/>
    <property type="match status" value="1"/>
</dbReference>
<name>A0ABR2YBM7_9CHLO</name>
<reference evidence="14 15" key="1">
    <citation type="journal article" date="2024" name="Nat. Commun.">
        <title>Phylogenomics reveals the evolutionary origins of lichenization in chlorophyte algae.</title>
        <authorList>
            <person name="Puginier C."/>
            <person name="Libourel C."/>
            <person name="Otte J."/>
            <person name="Skaloud P."/>
            <person name="Haon M."/>
            <person name="Grisel S."/>
            <person name="Petersen M."/>
            <person name="Berrin J.G."/>
            <person name="Delaux P.M."/>
            <person name="Dal Grande F."/>
            <person name="Keller J."/>
        </authorList>
    </citation>
    <scope>NUCLEOTIDE SEQUENCE [LARGE SCALE GENOMIC DNA]</scope>
    <source>
        <strain evidence="14 15">SAG 216-7</strain>
    </source>
</reference>
<evidence type="ECO:0000256" key="9">
    <source>
        <dbReference type="ARBA" id="ARBA00023295"/>
    </source>
</evidence>
<dbReference type="Proteomes" id="UP001491310">
    <property type="component" value="Unassembled WGS sequence"/>
</dbReference>
<evidence type="ECO:0000256" key="4">
    <source>
        <dbReference type="ARBA" id="ARBA00012595"/>
    </source>
</evidence>